<evidence type="ECO:0000313" key="3">
    <source>
        <dbReference type="Proteomes" id="UP000048908"/>
    </source>
</evidence>
<evidence type="ECO:0000256" key="1">
    <source>
        <dbReference type="SAM" id="SignalP"/>
    </source>
</evidence>
<name>A0A0M6XQE3_9RHOB</name>
<dbReference type="Proteomes" id="UP000048908">
    <property type="component" value="Unassembled WGS sequence"/>
</dbReference>
<organism evidence="2 3">
    <name type="scientific">Jannaschia rubra</name>
    <dbReference type="NCBI Taxonomy" id="282197"/>
    <lineage>
        <taxon>Bacteria</taxon>
        <taxon>Pseudomonadati</taxon>
        <taxon>Pseudomonadota</taxon>
        <taxon>Alphaproteobacteria</taxon>
        <taxon>Rhodobacterales</taxon>
        <taxon>Roseobacteraceae</taxon>
        <taxon>Jannaschia</taxon>
    </lineage>
</organism>
<dbReference type="EMBL" id="CXPG01000013">
    <property type="protein sequence ID" value="CTQ32423.1"/>
    <property type="molecule type" value="Genomic_DNA"/>
</dbReference>
<protein>
    <submittedName>
        <fullName evidence="2">Uncharacterized protein</fullName>
    </submittedName>
</protein>
<feature type="signal peptide" evidence="1">
    <location>
        <begin position="1"/>
        <end position="20"/>
    </location>
</feature>
<dbReference type="STRING" id="282197.SAMN04488517_10516"/>
<dbReference type="RefSeq" id="WP_055681871.1">
    <property type="nucleotide sequence ID" value="NZ_CXPG01000013.1"/>
</dbReference>
<dbReference type="AlphaFoldDB" id="A0A0M6XQE3"/>
<feature type="chain" id="PRO_5005807336" evidence="1">
    <location>
        <begin position="21"/>
        <end position="92"/>
    </location>
</feature>
<accession>A0A0M6XQE3</accession>
<sequence length="92" mass="9984">MNRLLLAAAILAGTASTLSAQTAHELTYEQFEVAVPHVDLETCPEDLAQDGVFCRGTILHDELHIFVFADEDAQVLRGMQSYPLATIAGLLD</sequence>
<keyword evidence="1" id="KW-0732">Signal</keyword>
<reference evidence="2 3" key="1">
    <citation type="submission" date="2015-07" db="EMBL/GenBank/DDBJ databases">
        <authorList>
            <person name="Noorani M."/>
        </authorList>
    </citation>
    <scope>NUCLEOTIDE SEQUENCE [LARGE SCALE GENOMIC DNA]</scope>
    <source>
        <strain evidence="2 3">CECT 5088</strain>
    </source>
</reference>
<evidence type="ECO:0000313" key="2">
    <source>
        <dbReference type="EMBL" id="CTQ32423.1"/>
    </source>
</evidence>
<keyword evidence="3" id="KW-1185">Reference proteome</keyword>
<dbReference type="OrthoDB" id="7274522at2"/>
<proteinExistence type="predicted"/>
<gene>
    <name evidence="2" type="ORF">JAN5088_01188</name>
</gene>